<keyword evidence="1" id="KW-0812">Transmembrane</keyword>
<protein>
    <submittedName>
        <fullName evidence="2">Uncharacterized protein</fullName>
    </submittedName>
</protein>
<keyword evidence="1" id="KW-0472">Membrane</keyword>
<reference evidence="2" key="1">
    <citation type="submission" date="2018-02" db="EMBL/GenBank/DDBJ databases">
        <title>Rhizophora mucronata_Transcriptome.</title>
        <authorList>
            <person name="Meera S.P."/>
            <person name="Sreeshan A."/>
            <person name="Augustine A."/>
        </authorList>
    </citation>
    <scope>NUCLEOTIDE SEQUENCE</scope>
    <source>
        <tissue evidence="2">Leaf</tissue>
    </source>
</reference>
<keyword evidence="1" id="KW-1133">Transmembrane helix</keyword>
<sequence>MQQYWNVPFQNFLIGFITHKCIILLLIHLLL</sequence>
<dbReference type="EMBL" id="GGEC01044970">
    <property type="protein sequence ID" value="MBX25454.1"/>
    <property type="molecule type" value="Transcribed_RNA"/>
</dbReference>
<accession>A0A2P2M5H8</accession>
<dbReference type="AlphaFoldDB" id="A0A2P2M5H8"/>
<evidence type="ECO:0000256" key="1">
    <source>
        <dbReference type="SAM" id="Phobius"/>
    </source>
</evidence>
<evidence type="ECO:0000313" key="2">
    <source>
        <dbReference type="EMBL" id="MBX25454.1"/>
    </source>
</evidence>
<proteinExistence type="predicted"/>
<feature type="transmembrane region" description="Helical" evidence="1">
    <location>
        <begin position="12"/>
        <end position="30"/>
    </location>
</feature>
<name>A0A2P2M5H8_RHIMU</name>
<organism evidence="2">
    <name type="scientific">Rhizophora mucronata</name>
    <name type="common">Asiatic mangrove</name>
    <dbReference type="NCBI Taxonomy" id="61149"/>
    <lineage>
        <taxon>Eukaryota</taxon>
        <taxon>Viridiplantae</taxon>
        <taxon>Streptophyta</taxon>
        <taxon>Embryophyta</taxon>
        <taxon>Tracheophyta</taxon>
        <taxon>Spermatophyta</taxon>
        <taxon>Magnoliopsida</taxon>
        <taxon>eudicotyledons</taxon>
        <taxon>Gunneridae</taxon>
        <taxon>Pentapetalae</taxon>
        <taxon>rosids</taxon>
        <taxon>fabids</taxon>
        <taxon>Malpighiales</taxon>
        <taxon>Rhizophoraceae</taxon>
        <taxon>Rhizophora</taxon>
    </lineage>
</organism>